<dbReference type="Proteomes" id="UP000188184">
    <property type="component" value="Plasmid unnamed1"/>
</dbReference>
<accession>A0A1Q2L5A7</accession>
<dbReference type="KEGG" id="pmar:B0X71_19035"/>
<dbReference type="OrthoDB" id="417763at2"/>
<sequence length="591" mass="69044">MKAKLNNSILEEVYNISTPGKCLFVQKWSEMFHHQTINTYTFRLRNTRTMIKEAKDTLVEVKQGVVKASNLHDLILECRKYLEKDICFKQHYPHLHTVLLKELKYKSDNKSELVHLEHRLNNALSSISTSYKVHVIEDLEVAIEQSDLKKVEQLSELLASELISSGWSPRSLSRLLQIHFLGINRLPPFEEKWSNFIAELNKEPKNFKCYFKLSSSELEHTGSLEASELKIVLGNKIIEEFSNARRHVQADAYYLLEETKAFSEDIHMAVEEARHQLAIKQSVLSYFDIPLENFAYVLVGFPNQRMTNYELRNEHDLQEESIDQDIRTVMTVLNKGYFSLEDKQRLINFFRQYDLSIQATSLETRYTNLWSSLESLLVSGHHNSKIEHIKKIVPAILCSNYAYRLLVNFLQDCSRADVRPKYNDRIIETSDQDAVELLLKLVTENGPSRNAFQSSLNDYTLLEQRFIELSNDFSNSKTYHDLISNHFDTVSWHLQRLYRARNKLVHAAISEKDTALLINHLNFYIMSTVHEFIHRLEKNEFQNFGDLYLAIEDNHLALSEALQQNIKNSPRGKFISYDPDLIFHGPIFKYL</sequence>
<evidence type="ECO:0008006" key="3">
    <source>
        <dbReference type="Google" id="ProtNLM"/>
    </source>
</evidence>
<protein>
    <recommendedName>
        <fullName evidence="3">Apea-like HEPN domain-containing protein</fullName>
    </recommendedName>
</protein>
<evidence type="ECO:0000313" key="2">
    <source>
        <dbReference type="Proteomes" id="UP000188184"/>
    </source>
</evidence>
<dbReference type="EMBL" id="CP019641">
    <property type="protein sequence ID" value="AQQ55277.1"/>
    <property type="molecule type" value="Genomic_DNA"/>
</dbReference>
<reference evidence="1 2" key="1">
    <citation type="submission" date="2017-02" db="EMBL/GenBank/DDBJ databases">
        <title>The complete genomic sequence of a novel cold adapted crude oil-degrading bacterium Planococcus qaidamina Y42.</title>
        <authorList>
            <person name="Yang R."/>
        </authorList>
    </citation>
    <scope>NUCLEOTIDE SEQUENCE [LARGE SCALE GENOMIC DNA]</scope>
    <source>
        <strain evidence="1 2">Y42</strain>
        <plasmid evidence="1 2">unnamed1</plasmid>
    </source>
</reference>
<organism evidence="1 2">
    <name type="scientific">Planococcus lenghuensis</name>
    <dbReference type="NCBI Taxonomy" id="2213202"/>
    <lineage>
        <taxon>Bacteria</taxon>
        <taxon>Bacillati</taxon>
        <taxon>Bacillota</taxon>
        <taxon>Bacilli</taxon>
        <taxon>Bacillales</taxon>
        <taxon>Caryophanaceae</taxon>
        <taxon>Planococcus</taxon>
    </lineage>
</organism>
<keyword evidence="1" id="KW-0614">Plasmid</keyword>
<proteinExistence type="predicted"/>
<evidence type="ECO:0000313" key="1">
    <source>
        <dbReference type="EMBL" id="AQQ55277.1"/>
    </source>
</evidence>
<keyword evidence="2" id="KW-1185">Reference proteome</keyword>
<name>A0A1Q2L5A7_9BACL</name>
<dbReference type="AlphaFoldDB" id="A0A1Q2L5A7"/>
<geneLocation type="plasmid" evidence="1 2">
    <name>unnamed1</name>
</geneLocation>
<dbReference type="RefSeq" id="WP_077591137.1">
    <property type="nucleotide sequence ID" value="NZ_CP019641.1"/>
</dbReference>
<gene>
    <name evidence="1" type="ORF">B0X71_19035</name>
</gene>